<evidence type="ECO:0000313" key="3">
    <source>
        <dbReference type="Proteomes" id="UP001596414"/>
    </source>
</evidence>
<gene>
    <name evidence="2" type="ORF">ACFQJ7_05565</name>
</gene>
<dbReference type="InterPro" id="IPR014710">
    <property type="entry name" value="RmlC-like_jellyroll"/>
</dbReference>
<accession>A0ABD5X961</accession>
<comment type="caution">
    <text evidence="2">The sequence shown here is derived from an EMBL/GenBank/DDBJ whole genome shotgun (WGS) entry which is preliminary data.</text>
</comment>
<dbReference type="InterPro" id="IPR053146">
    <property type="entry name" value="QDO-like"/>
</dbReference>
<dbReference type="Proteomes" id="UP001596414">
    <property type="component" value="Unassembled WGS sequence"/>
</dbReference>
<organism evidence="2 3">
    <name type="scientific">Halovenus rubra</name>
    <dbReference type="NCBI Taxonomy" id="869890"/>
    <lineage>
        <taxon>Archaea</taxon>
        <taxon>Methanobacteriati</taxon>
        <taxon>Methanobacteriota</taxon>
        <taxon>Stenosarchaea group</taxon>
        <taxon>Halobacteria</taxon>
        <taxon>Halobacteriales</taxon>
        <taxon>Haloarculaceae</taxon>
        <taxon>Halovenus</taxon>
    </lineage>
</organism>
<evidence type="ECO:0000259" key="1">
    <source>
        <dbReference type="Pfam" id="PF07883"/>
    </source>
</evidence>
<feature type="domain" description="Cupin type-2" evidence="1">
    <location>
        <begin position="42"/>
        <end position="101"/>
    </location>
</feature>
<dbReference type="Gene3D" id="2.60.120.10">
    <property type="entry name" value="Jelly Rolls"/>
    <property type="match status" value="1"/>
</dbReference>
<dbReference type="PANTHER" id="PTHR36440:SF1">
    <property type="entry name" value="PUTATIVE (AFU_ORTHOLOGUE AFUA_8G07350)-RELATED"/>
    <property type="match status" value="1"/>
</dbReference>
<reference evidence="2 3" key="1">
    <citation type="journal article" date="2014" name="Int. J. Syst. Evol. Microbiol.">
        <title>Complete genome sequence of Corynebacterium casei LMG S-19264T (=DSM 44701T), isolated from a smear-ripened cheese.</title>
        <authorList>
            <consortium name="US DOE Joint Genome Institute (JGI-PGF)"/>
            <person name="Walter F."/>
            <person name="Albersmeier A."/>
            <person name="Kalinowski J."/>
            <person name="Ruckert C."/>
        </authorList>
    </citation>
    <scope>NUCLEOTIDE SEQUENCE [LARGE SCALE GENOMIC DNA]</scope>
    <source>
        <strain evidence="2 3">CGMCC 4.7215</strain>
    </source>
</reference>
<dbReference type="Pfam" id="PF07883">
    <property type="entry name" value="Cupin_2"/>
    <property type="match status" value="1"/>
</dbReference>
<evidence type="ECO:0000313" key="2">
    <source>
        <dbReference type="EMBL" id="MFC7125508.1"/>
    </source>
</evidence>
<sequence length="160" mass="17033">MSTFTEPAVGRNDQTTAYKFLDTLSYVRVSGEETNGRSSVVEMHLREGHAPPMHVHKNADETVIVLDGAVTAHTAEGTYSVTAGETVVLPKEQKHSLVADKQSVVLTSTAPAGFDTFVTAVGEPTDDETVPTEPPSKEAIGRVNALADEHNIKITGPPPI</sequence>
<dbReference type="AlphaFoldDB" id="A0ABD5X961"/>
<dbReference type="RefSeq" id="WP_267636506.1">
    <property type="nucleotide sequence ID" value="NZ_JAODIY010000004.1"/>
</dbReference>
<proteinExistence type="predicted"/>
<dbReference type="EMBL" id="JBHSZQ010000004">
    <property type="protein sequence ID" value="MFC7125508.1"/>
    <property type="molecule type" value="Genomic_DNA"/>
</dbReference>
<dbReference type="SUPFAM" id="SSF51182">
    <property type="entry name" value="RmlC-like cupins"/>
    <property type="match status" value="1"/>
</dbReference>
<name>A0ABD5X961_9EURY</name>
<dbReference type="InterPro" id="IPR011051">
    <property type="entry name" value="RmlC_Cupin_sf"/>
</dbReference>
<dbReference type="PANTHER" id="PTHR36440">
    <property type="entry name" value="PUTATIVE (AFU_ORTHOLOGUE AFUA_8G07350)-RELATED"/>
    <property type="match status" value="1"/>
</dbReference>
<protein>
    <submittedName>
        <fullName evidence="2">Cupin domain-containing protein</fullName>
    </submittedName>
</protein>
<dbReference type="InterPro" id="IPR013096">
    <property type="entry name" value="Cupin_2"/>
</dbReference>